<dbReference type="SUPFAM" id="SSF57667">
    <property type="entry name" value="beta-beta-alpha zinc fingers"/>
    <property type="match status" value="1"/>
</dbReference>
<dbReference type="AlphaFoldDB" id="A0A7M7NMV3"/>
<dbReference type="InterPro" id="IPR013087">
    <property type="entry name" value="Znf_C2H2_type"/>
</dbReference>
<proteinExistence type="predicted"/>
<evidence type="ECO:0000256" key="1">
    <source>
        <dbReference type="ARBA" id="ARBA00022723"/>
    </source>
</evidence>
<keyword evidence="2" id="KW-0677">Repeat</keyword>
<evidence type="ECO:0000256" key="5">
    <source>
        <dbReference type="PROSITE-ProRule" id="PRU00042"/>
    </source>
</evidence>
<dbReference type="PANTHER" id="PTHR24403">
    <property type="entry name" value="ZINC FINGER PROTEIN"/>
    <property type="match status" value="1"/>
</dbReference>
<dbReference type="RefSeq" id="XP_030837971.1">
    <property type="nucleotide sequence ID" value="XM_030982111.1"/>
</dbReference>
<dbReference type="SMART" id="SM00355">
    <property type="entry name" value="ZnF_C2H2"/>
    <property type="match status" value="3"/>
</dbReference>
<evidence type="ECO:0000256" key="4">
    <source>
        <dbReference type="ARBA" id="ARBA00022833"/>
    </source>
</evidence>
<organism evidence="7 8">
    <name type="scientific">Strongylocentrotus purpuratus</name>
    <name type="common">Purple sea urchin</name>
    <dbReference type="NCBI Taxonomy" id="7668"/>
    <lineage>
        <taxon>Eukaryota</taxon>
        <taxon>Metazoa</taxon>
        <taxon>Echinodermata</taxon>
        <taxon>Eleutherozoa</taxon>
        <taxon>Echinozoa</taxon>
        <taxon>Echinoidea</taxon>
        <taxon>Euechinoidea</taxon>
        <taxon>Echinacea</taxon>
        <taxon>Camarodonta</taxon>
        <taxon>Echinidea</taxon>
        <taxon>Strongylocentrotidae</taxon>
        <taxon>Strongylocentrotus</taxon>
    </lineage>
</organism>
<dbReference type="GO" id="GO:0008270">
    <property type="term" value="F:zinc ion binding"/>
    <property type="evidence" value="ECO:0007669"/>
    <property type="project" value="UniProtKB-KW"/>
</dbReference>
<keyword evidence="4" id="KW-0862">Zinc</keyword>
<dbReference type="PANTHER" id="PTHR24403:SF67">
    <property type="entry name" value="FI01116P-RELATED"/>
    <property type="match status" value="1"/>
</dbReference>
<dbReference type="GeneID" id="100890826"/>
<evidence type="ECO:0000313" key="8">
    <source>
        <dbReference type="Proteomes" id="UP000007110"/>
    </source>
</evidence>
<keyword evidence="8" id="KW-1185">Reference proteome</keyword>
<evidence type="ECO:0000259" key="6">
    <source>
        <dbReference type="PROSITE" id="PS50157"/>
    </source>
</evidence>
<feature type="domain" description="C2H2-type" evidence="6">
    <location>
        <begin position="38"/>
        <end position="65"/>
    </location>
</feature>
<name>A0A7M7NMV3_STRPU</name>
<dbReference type="InterPro" id="IPR050688">
    <property type="entry name" value="Zinc_finger/UBP_domain"/>
</dbReference>
<dbReference type="EnsemblMetazoa" id="XM_030982111">
    <property type="protein sequence ID" value="XP_030837971"/>
    <property type="gene ID" value="LOC100890826"/>
</dbReference>
<accession>A0A7M7NMV3</accession>
<dbReference type="InterPro" id="IPR036236">
    <property type="entry name" value="Znf_C2H2_sf"/>
</dbReference>
<evidence type="ECO:0000313" key="7">
    <source>
        <dbReference type="EnsemblMetazoa" id="XP_030837971"/>
    </source>
</evidence>
<feature type="domain" description="C2H2-type" evidence="6">
    <location>
        <begin position="10"/>
        <end position="37"/>
    </location>
</feature>
<dbReference type="Gene3D" id="3.30.160.60">
    <property type="entry name" value="Classic Zinc Finger"/>
    <property type="match status" value="2"/>
</dbReference>
<reference evidence="8" key="1">
    <citation type="submission" date="2015-02" db="EMBL/GenBank/DDBJ databases">
        <title>Genome sequencing for Strongylocentrotus purpuratus.</title>
        <authorList>
            <person name="Murali S."/>
            <person name="Liu Y."/>
            <person name="Vee V."/>
            <person name="English A."/>
            <person name="Wang M."/>
            <person name="Skinner E."/>
            <person name="Han Y."/>
            <person name="Muzny D.M."/>
            <person name="Worley K.C."/>
            <person name="Gibbs R.A."/>
        </authorList>
    </citation>
    <scope>NUCLEOTIDE SEQUENCE</scope>
</reference>
<keyword evidence="1" id="KW-0479">Metal-binding</keyword>
<feature type="domain" description="C2H2-type" evidence="6">
    <location>
        <begin position="65"/>
        <end position="92"/>
    </location>
</feature>
<dbReference type="Proteomes" id="UP000007110">
    <property type="component" value="Unassembled WGS sequence"/>
</dbReference>
<evidence type="ECO:0000256" key="3">
    <source>
        <dbReference type="ARBA" id="ARBA00022771"/>
    </source>
</evidence>
<keyword evidence="3 5" id="KW-0863">Zinc-finger</keyword>
<sequence length="281" mass="30273">MARHSLVKPFKCGHCDYSAITMTQMHTHIAKHTGIKQYSCDLCSYSTANKQHLTNHMSKHSNLRYKCNACGHITAWKDRMRVHLKQHEQGRIVGRSVKSSLQPHGSTGLQVLSGEGGQLVTTDGQVLQVLNVIGSDGTQHIEGSETLVVMNQLADRIQEEFIAIGEGEDQGEAVGQGEEQSEVQNEDDGIAVGGEEIIGNQQIVESEAQLVSQGESEDGTLMIVTDHDGSDLHLRLTGTGLQSSKVGSVGLELCNESTITSTAVRLRNATATVTEISGEAT</sequence>
<evidence type="ECO:0000256" key="2">
    <source>
        <dbReference type="ARBA" id="ARBA00022737"/>
    </source>
</evidence>
<dbReference type="PROSITE" id="PS50157">
    <property type="entry name" value="ZINC_FINGER_C2H2_2"/>
    <property type="match status" value="3"/>
</dbReference>
<dbReference type="FunFam" id="3.30.160.60:FF:000100">
    <property type="entry name" value="Zinc finger 45-like"/>
    <property type="match status" value="1"/>
</dbReference>
<reference evidence="7" key="2">
    <citation type="submission" date="2021-01" db="UniProtKB">
        <authorList>
            <consortium name="EnsemblMetazoa"/>
        </authorList>
    </citation>
    <scope>IDENTIFICATION</scope>
</reference>
<protein>
    <recommendedName>
        <fullName evidence="6">C2H2-type domain-containing protein</fullName>
    </recommendedName>
</protein>